<feature type="compositionally biased region" description="Basic and acidic residues" evidence="1">
    <location>
        <begin position="164"/>
        <end position="175"/>
    </location>
</feature>
<evidence type="ECO:0000313" key="3">
    <source>
        <dbReference type="Proteomes" id="UP001044222"/>
    </source>
</evidence>
<evidence type="ECO:0000313" key="2">
    <source>
        <dbReference type="EMBL" id="KAG5842118.1"/>
    </source>
</evidence>
<proteinExistence type="predicted"/>
<keyword evidence="3" id="KW-1185">Reference proteome</keyword>
<feature type="region of interest" description="Disordered" evidence="1">
    <location>
        <begin position="112"/>
        <end position="131"/>
    </location>
</feature>
<gene>
    <name evidence="2" type="ORF">ANANG_G00174270</name>
</gene>
<protein>
    <submittedName>
        <fullName evidence="2">Uncharacterized protein</fullName>
    </submittedName>
</protein>
<organism evidence="2 3">
    <name type="scientific">Anguilla anguilla</name>
    <name type="common">European freshwater eel</name>
    <name type="synonym">Muraena anguilla</name>
    <dbReference type="NCBI Taxonomy" id="7936"/>
    <lineage>
        <taxon>Eukaryota</taxon>
        <taxon>Metazoa</taxon>
        <taxon>Chordata</taxon>
        <taxon>Craniata</taxon>
        <taxon>Vertebrata</taxon>
        <taxon>Euteleostomi</taxon>
        <taxon>Actinopterygii</taxon>
        <taxon>Neopterygii</taxon>
        <taxon>Teleostei</taxon>
        <taxon>Anguilliformes</taxon>
        <taxon>Anguillidae</taxon>
        <taxon>Anguilla</taxon>
    </lineage>
</organism>
<dbReference type="Proteomes" id="UP001044222">
    <property type="component" value="Chromosome 9"/>
</dbReference>
<feature type="compositionally biased region" description="Basic and acidic residues" evidence="1">
    <location>
        <begin position="364"/>
        <end position="379"/>
    </location>
</feature>
<sequence>MSTCVAFHTRLTSIMDQLTKVAVAEICGLVDDGYALLHLELARSKKEVEGLKKKLHMMEPWIARGSREGTGHSGGEAPVCSERKLDEGICGTAEGEFYVGCGMSVGVRRGGEPLSLDNEDTSVQSPGGKSVEMEEERLEMIIIKKEGMDEDVETSDPQGGLNGNEERAVESDGGERSPIADTLTTPAVDTEQLTEQHSTRHSVWEDSSLSPALKAEPEDETLNLHHKGTELNSGRLNSLGNDQKENEALKRKLRMMELRAARGSWDRRRAAESHVKRLSSGVRLCDEFTGTARVRDFSIGCPAGISLWADVDPPTVDDEDPSVRSAACEKSADIEEERPEVQTIKKEGVDEVVQASDPHGGLKFNEERPVEAGGEKASDVDAQTEPVIGTEEPTVQQGTRQRVWEDSRPDTVLKAEADHESVNPQDTEGRLNSLENGYALYERPAQTVSRSIRSCSSVPPLLKV</sequence>
<evidence type="ECO:0000256" key="1">
    <source>
        <dbReference type="SAM" id="MobiDB-lite"/>
    </source>
</evidence>
<feature type="compositionally biased region" description="Polar residues" evidence="1">
    <location>
        <begin position="182"/>
        <end position="196"/>
    </location>
</feature>
<feature type="region of interest" description="Disordered" evidence="1">
    <location>
        <begin position="355"/>
        <end position="408"/>
    </location>
</feature>
<name>A0A9D3M7E2_ANGAN</name>
<dbReference type="EMBL" id="JAFIRN010000009">
    <property type="protein sequence ID" value="KAG5842118.1"/>
    <property type="molecule type" value="Genomic_DNA"/>
</dbReference>
<feature type="region of interest" description="Disordered" evidence="1">
    <location>
        <begin position="148"/>
        <end position="208"/>
    </location>
</feature>
<dbReference type="AlphaFoldDB" id="A0A9D3M7E2"/>
<comment type="caution">
    <text evidence="2">The sequence shown here is derived from an EMBL/GenBank/DDBJ whole genome shotgun (WGS) entry which is preliminary data.</text>
</comment>
<reference evidence="2" key="1">
    <citation type="submission" date="2021-01" db="EMBL/GenBank/DDBJ databases">
        <title>A chromosome-scale assembly of European eel, Anguilla anguilla.</title>
        <authorList>
            <person name="Henkel C."/>
            <person name="Jong-Raadsen S.A."/>
            <person name="Dufour S."/>
            <person name="Weltzien F.-A."/>
            <person name="Palstra A.P."/>
            <person name="Pelster B."/>
            <person name="Spaink H.P."/>
            <person name="Van Den Thillart G.E."/>
            <person name="Jansen H."/>
            <person name="Zahm M."/>
            <person name="Klopp C."/>
            <person name="Cedric C."/>
            <person name="Louis A."/>
            <person name="Berthelot C."/>
            <person name="Parey E."/>
            <person name="Roest Crollius H."/>
            <person name="Montfort J."/>
            <person name="Robinson-Rechavi M."/>
            <person name="Bucao C."/>
            <person name="Bouchez O."/>
            <person name="Gislard M."/>
            <person name="Lluch J."/>
            <person name="Milhes M."/>
            <person name="Lampietro C."/>
            <person name="Lopez Roques C."/>
            <person name="Donnadieu C."/>
            <person name="Braasch I."/>
            <person name="Desvignes T."/>
            <person name="Postlethwait J."/>
            <person name="Bobe J."/>
            <person name="Guiguen Y."/>
            <person name="Dirks R."/>
        </authorList>
    </citation>
    <scope>NUCLEOTIDE SEQUENCE</scope>
    <source>
        <strain evidence="2">Tag_6206</strain>
        <tissue evidence="2">Liver</tissue>
    </source>
</reference>
<accession>A0A9D3M7E2</accession>